<dbReference type="SMART" id="SM00054">
    <property type="entry name" value="EFh"/>
    <property type="match status" value="1"/>
</dbReference>
<organism evidence="3 4">
    <name type="scientific">Prorocentrum cordatum</name>
    <dbReference type="NCBI Taxonomy" id="2364126"/>
    <lineage>
        <taxon>Eukaryota</taxon>
        <taxon>Sar</taxon>
        <taxon>Alveolata</taxon>
        <taxon>Dinophyceae</taxon>
        <taxon>Prorocentrales</taxon>
        <taxon>Prorocentraceae</taxon>
        <taxon>Prorocentrum</taxon>
    </lineage>
</organism>
<feature type="domain" description="EF-hand" evidence="2">
    <location>
        <begin position="30"/>
        <end position="65"/>
    </location>
</feature>
<dbReference type="Proteomes" id="UP001189429">
    <property type="component" value="Unassembled WGS sequence"/>
</dbReference>
<reference evidence="3" key="1">
    <citation type="submission" date="2023-10" db="EMBL/GenBank/DDBJ databases">
        <authorList>
            <person name="Chen Y."/>
            <person name="Shah S."/>
            <person name="Dougan E. K."/>
            <person name="Thang M."/>
            <person name="Chan C."/>
        </authorList>
    </citation>
    <scope>NUCLEOTIDE SEQUENCE [LARGE SCALE GENOMIC DNA]</scope>
</reference>
<dbReference type="SUPFAM" id="SSF47473">
    <property type="entry name" value="EF-hand"/>
    <property type="match status" value="1"/>
</dbReference>
<dbReference type="Pfam" id="PF00036">
    <property type="entry name" value="EF-hand_1"/>
    <property type="match status" value="1"/>
</dbReference>
<accession>A0ABN9PER8</accession>
<dbReference type="Gene3D" id="1.10.238.10">
    <property type="entry name" value="EF-hand"/>
    <property type="match status" value="1"/>
</dbReference>
<comment type="caution">
    <text evidence="3">The sequence shown here is derived from an EMBL/GenBank/DDBJ whole genome shotgun (WGS) entry which is preliminary data.</text>
</comment>
<dbReference type="InterPro" id="IPR002048">
    <property type="entry name" value="EF_hand_dom"/>
</dbReference>
<dbReference type="PROSITE" id="PS00018">
    <property type="entry name" value="EF_HAND_1"/>
    <property type="match status" value="1"/>
</dbReference>
<proteinExistence type="predicted"/>
<dbReference type="EMBL" id="CAUYUJ010000570">
    <property type="protein sequence ID" value="CAK0791375.1"/>
    <property type="molecule type" value="Genomic_DNA"/>
</dbReference>
<evidence type="ECO:0000259" key="2">
    <source>
        <dbReference type="PROSITE" id="PS50222"/>
    </source>
</evidence>
<evidence type="ECO:0000313" key="4">
    <source>
        <dbReference type="Proteomes" id="UP001189429"/>
    </source>
</evidence>
<dbReference type="PROSITE" id="PS50222">
    <property type="entry name" value="EF_HAND_2"/>
    <property type="match status" value="1"/>
</dbReference>
<keyword evidence="4" id="KW-1185">Reference proteome</keyword>
<evidence type="ECO:0000313" key="3">
    <source>
        <dbReference type="EMBL" id="CAK0791375.1"/>
    </source>
</evidence>
<sequence length="103" mass="11544">MITEDAFIELLSTQKNVTVLEENGVDLFFRSHTGLRELFRIMDEDGNGALDVNEFVDCLYNLKGAATSLDSKLEHQKFRDWSVRCTSSCRPCSRSSPAALPQG</sequence>
<gene>
    <name evidence="3" type="ORF">PCOR1329_LOCUS2283</name>
</gene>
<protein>
    <recommendedName>
        <fullName evidence="2">EF-hand domain-containing protein</fullName>
    </recommendedName>
</protein>
<keyword evidence="1" id="KW-0106">Calcium</keyword>
<name>A0ABN9PER8_9DINO</name>
<evidence type="ECO:0000256" key="1">
    <source>
        <dbReference type="ARBA" id="ARBA00022837"/>
    </source>
</evidence>
<dbReference type="InterPro" id="IPR011992">
    <property type="entry name" value="EF-hand-dom_pair"/>
</dbReference>
<dbReference type="InterPro" id="IPR018247">
    <property type="entry name" value="EF_Hand_1_Ca_BS"/>
</dbReference>